<dbReference type="GO" id="GO:0051879">
    <property type="term" value="F:Hsp90 protein binding"/>
    <property type="evidence" value="ECO:0007669"/>
    <property type="project" value="TreeGrafter"/>
</dbReference>
<dbReference type="WBParaSite" id="jg1077">
    <property type="protein sequence ID" value="jg1077"/>
    <property type="gene ID" value="jg1077"/>
</dbReference>
<dbReference type="SUPFAM" id="SSF48452">
    <property type="entry name" value="TPR-like"/>
    <property type="match status" value="1"/>
</dbReference>
<sequence>MYDSDSDRSLDEEEMFAMISEPATLRIECGRTANPARAKQLRLDANKCFEKGNFEEAVKLYSASLANHQTSVTFSNRAQAYLNLNKQKEALADARKAVKLDCDNLKAHFRMASAFANLGRDSEAIRQLQICMKFQDISEVNYKNFQQLYKEVKQDYLAVMEVPNWMTFFEFKLNLTKPEISVVGFDPPNSFMEIDAELQKCHTQIDKVIFEDSVFKQNVHKPFEKYDPICFTGCLLLDKMDISDMGKSTFEKLFSEYLSPRSLHLTKMKGLNGVFFCESLNNLSGLQNCVKISAEWCHDFEVIDVDQVITFLSNKCPFRRVFIVSFDHLGMTFDKLFEKFQQNLLNQKQPVNFTFRVSCKIKTDLPADGRFCNDSTQHVLTMTTERHKKFFNIKVVLIRQRVL</sequence>
<name>A0A915CN71_9BILA</name>
<dbReference type="Gene3D" id="1.25.40.10">
    <property type="entry name" value="Tetratricopeptide repeat domain"/>
    <property type="match status" value="1"/>
</dbReference>
<evidence type="ECO:0000313" key="3">
    <source>
        <dbReference type="Proteomes" id="UP000887574"/>
    </source>
</evidence>
<dbReference type="AlphaFoldDB" id="A0A915CN71"/>
<dbReference type="PANTHER" id="PTHR22904">
    <property type="entry name" value="TPR REPEAT CONTAINING PROTEIN"/>
    <property type="match status" value="1"/>
</dbReference>
<keyword evidence="3" id="KW-1185">Reference proteome</keyword>
<keyword evidence="1" id="KW-0677">Repeat</keyword>
<accession>A0A915CN71</accession>
<organism evidence="3 4">
    <name type="scientific">Ditylenchus dipsaci</name>
    <dbReference type="NCBI Taxonomy" id="166011"/>
    <lineage>
        <taxon>Eukaryota</taxon>
        <taxon>Metazoa</taxon>
        <taxon>Ecdysozoa</taxon>
        <taxon>Nematoda</taxon>
        <taxon>Chromadorea</taxon>
        <taxon>Rhabditida</taxon>
        <taxon>Tylenchina</taxon>
        <taxon>Tylenchomorpha</taxon>
        <taxon>Sphaerularioidea</taxon>
        <taxon>Anguinidae</taxon>
        <taxon>Anguininae</taxon>
        <taxon>Ditylenchus</taxon>
    </lineage>
</organism>
<dbReference type="PANTHER" id="PTHR22904:SF533">
    <property type="entry name" value="HSP70-HSP90 ORGANIZING PROTEIN 3"/>
    <property type="match status" value="1"/>
</dbReference>
<evidence type="ECO:0000313" key="4">
    <source>
        <dbReference type="WBParaSite" id="jg1077"/>
    </source>
</evidence>
<protein>
    <submittedName>
        <fullName evidence="4">Uncharacterized protein</fullName>
    </submittedName>
</protein>
<proteinExistence type="predicted"/>
<keyword evidence="2" id="KW-0802">TPR repeat</keyword>
<dbReference type="InterPro" id="IPR011990">
    <property type="entry name" value="TPR-like_helical_dom_sf"/>
</dbReference>
<dbReference type="PROSITE" id="PS00018">
    <property type="entry name" value="EF_HAND_1"/>
    <property type="match status" value="1"/>
</dbReference>
<dbReference type="Proteomes" id="UP000887574">
    <property type="component" value="Unplaced"/>
</dbReference>
<dbReference type="Pfam" id="PF13181">
    <property type="entry name" value="TPR_8"/>
    <property type="match status" value="1"/>
</dbReference>
<dbReference type="InterPro" id="IPR018247">
    <property type="entry name" value="EF_Hand_1_Ca_BS"/>
</dbReference>
<dbReference type="SMART" id="SM00028">
    <property type="entry name" value="TPR"/>
    <property type="match status" value="3"/>
</dbReference>
<evidence type="ECO:0000256" key="1">
    <source>
        <dbReference type="ARBA" id="ARBA00022737"/>
    </source>
</evidence>
<evidence type="ECO:0000256" key="2">
    <source>
        <dbReference type="ARBA" id="ARBA00022803"/>
    </source>
</evidence>
<reference evidence="4" key="1">
    <citation type="submission" date="2022-11" db="UniProtKB">
        <authorList>
            <consortium name="WormBaseParasite"/>
        </authorList>
    </citation>
    <scope>IDENTIFICATION</scope>
</reference>
<dbReference type="InterPro" id="IPR019734">
    <property type="entry name" value="TPR_rpt"/>
</dbReference>